<evidence type="ECO:0000256" key="1">
    <source>
        <dbReference type="SAM" id="MobiDB-lite"/>
    </source>
</evidence>
<dbReference type="InterPro" id="IPR026728">
    <property type="entry name" value="BLTP3A/B"/>
</dbReference>
<proteinExistence type="predicted"/>
<feature type="compositionally biased region" description="Polar residues" evidence="1">
    <location>
        <begin position="998"/>
        <end position="1016"/>
    </location>
</feature>
<feature type="region of interest" description="Disordered" evidence="1">
    <location>
        <begin position="1061"/>
        <end position="1086"/>
    </location>
</feature>
<organism evidence="2">
    <name type="scientific">Aceria tosichella</name>
    <name type="common">wheat curl mite</name>
    <dbReference type="NCBI Taxonomy" id="561515"/>
    <lineage>
        <taxon>Eukaryota</taxon>
        <taxon>Metazoa</taxon>
        <taxon>Ecdysozoa</taxon>
        <taxon>Arthropoda</taxon>
        <taxon>Chelicerata</taxon>
        <taxon>Arachnida</taxon>
        <taxon>Acari</taxon>
        <taxon>Acariformes</taxon>
        <taxon>Trombidiformes</taxon>
        <taxon>Prostigmata</taxon>
        <taxon>Eupodina</taxon>
        <taxon>Eriophyoidea</taxon>
        <taxon>Eriophyidae</taxon>
        <taxon>Eriophyinae</taxon>
        <taxon>Aceriini</taxon>
        <taxon>Aceria</taxon>
    </lineage>
</organism>
<reference evidence="2" key="1">
    <citation type="submission" date="2018-10" db="EMBL/GenBank/DDBJ databases">
        <title>Transcriptome assembly of Aceria tosichella (Wheat curl mite) Type 2.</title>
        <authorList>
            <person name="Scully E.D."/>
            <person name="Geib S.M."/>
            <person name="Palmer N.A."/>
            <person name="Gupta A.K."/>
            <person name="Sarath G."/>
            <person name="Tatineni S."/>
        </authorList>
    </citation>
    <scope>NUCLEOTIDE SEQUENCE</scope>
    <source>
        <strain evidence="2">LincolnNE</strain>
    </source>
</reference>
<sequence length="1116" mass="125288">MASLIKNQVLKHLTKFFKDLAPEQLQLSAFKGSCELSNLQLEEKVLMDMLSFPAWVRINKAECDQLSIKIPWTKIKSVPIQMNLNEVTVEVEVCEDFRDIESIGDDDINNLTSLVNSQVAGKYGFVDRVIDGITVAVNNILIVFKSKLMSATFNLSRVLLESRCPNWKQGELSLTRIKDTKKGQILLFKVVDWQTMRLEAKCLTDPQQAPLRLITNHAQCRLTIKKSLDDCSVVAARIFVIFEDILWVLTFAQFTSAASFVEYVFSLIKRSPVSKKTGLLQDNQSGGGSSSSSCQTPTPNTSLSFNTSTLSSTSTIPTHLSSRSTPVHSSMNKQDGKPPLLTGNLSSASLLEQKFLCYDLVETSLHLYIDKVDAHLYDDIEINPGSGNSRETGGALQMTLDSIQVDCYPYSRAISDRKHWYKWFDPSPSSRKQWIKNHFAEFDLLKARKFNYDLQQETAGSYKSDLDTESGVNNVIKSEQKTDFSSTRKMIPTGADEQLLSLTVLVKIKDYCMNCVATSQSARGINVNKFIQTDKDYQMPSEMPALYLELNYFYYFDAINRMMVYENVPDPLAFMHLSPTKLLFDSPTLVFLNSFHVNLSKAFVHLNDIFPQETTTPSIECRVEILMPQIILPAKKSQVDQTSDVTLTSSLLVKSGKITLCSSIHDRDVMSKLISSIERLKENPCQPINIGGLQGNSFTRRENSCTDDWTRVWNESLVGGLSDRHSEKKKLWAIQFEPVWMDFMNYDVDQLASSQRLEPIVEPVNAYAFIHLDLSSTFPSQFSSDKSTEETLTDKRDVISILFSVLDGSILANMDKIQFGFLQRLGMHVEKLIQQVKQDASSVIQLDTVVENTLEINLTAYIKEIKARLILDKKINNVTDAEKENPRNITYESFTKSLPGTGGQPLTPSKPAGFFNTLTGISNPFEDAKQKVDEFNGRQTNEYQTAAVIDGSLLDDDADLDECVEVADDACLLFKEETEPEKSEPRPVSGDVLPNEPTCIQQSDASTAITKSSQVQGDSSLGGGCGSLRSVGKSPIEESLLINLDEIEQSSQLFAKMDIKPQQQSQNLNQSQISEKSNTTTNQQQDIETESISYLELSMSKLMVRRITETKRRQKF</sequence>
<feature type="region of interest" description="Disordered" evidence="1">
    <location>
        <begin position="279"/>
        <end position="338"/>
    </location>
</feature>
<dbReference type="PANTHER" id="PTHR22774:SF11">
    <property type="entry name" value="CHOREIN N-TERMINAL DOMAIN-CONTAINING PROTEIN"/>
    <property type="match status" value="1"/>
</dbReference>
<dbReference type="EMBL" id="GGYP01003723">
    <property type="protein sequence ID" value="MDE48494.1"/>
    <property type="molecule type" value="Transcribed_RNA"/>
</dbReference>
<protein>
    <submittedName>
        <fullName evidence="2">UHRF1-binding protein 1-like</fullName>
    </submittedName>
</protein>
<evidence type="ECO:0000313" key="2">
    <source>
        <dbReference type="EMBL" id="MDE48494.1"/>
    </source>
</evidence>
<dbReference type="Pfam" id="PF24917">
    <property type="entry name" value="BLTP3A_B"/>
    <property type="match status" value="2"/>
</dbReference>
<accession>A0A6G1SDC2</accession>
<dbReference type="PANTHER" id="PTHR22774">
    <property type="entry name" value="CHOREIN N-TERMINAL DOMAIN-CONTAINING PROTEIN"/>
    <property type="match status" value="1"/>
</dbReference>
<dbReference type="AlphaFoldDB" id="A0A6G1SDC2"/>
<gene>
    <name evidence="2" type="primary">uhrf1bp1l</name>
    <name evidence="2" type="ORF">g.17647</name>
</gene>
<name>A0A6G1SDC2_9ACAR</name>
<feature type="compositionally biased region" description="Low complexity" evidence="1">
    <location>
        <begin position="1062"/>
        <end position="1072"/>
    </location>
</feature>
<feature type="compositionally biased region" description="Basic and acidic residues" evidence="1">
    <location>
        <begin position="975"/>
        <end position="985"/>
    </location>
</feature>
<feature type="compositionally biased region" description="Low complexity" evidence="1">
    <location>
        <begin position="290"/>
        <end position="322"/>
    </location>
</feature>
<feature type="region of interest" description="Disordered" evidence="1">
    <location>
        <begin position="975"/>
        <end position="1026"/>
    </location>
</feature>
<feature type="compositionally biased region" description="Polar residues" evidence="1">
    <location>
        <begin position="1073"/>
        <end position="1086"/>
    </location>
</feature>
<feature type="compositionally biased region" description="Polar residues" evidence="1">
    <location>
        <begin position="323"/>
        <end position="333"/>
    </location>
</feature>